<keyword evidence="3" id="KW-1133">Transmembrane helix</keyword>
<dbReference type="Proteomes" id="UP001056708">
    <property type="component" value="Chromosome"/>
</dbReference>
<dbReference type="PROSITE" id="PS50111">
    <property type="entry name" value="CHEMOTAXIS_TRANSDUC_2"/>
    <property type="match status" value="1"/>
</dbReference>
<proteinExistence type="predicted"/>
<dbReference type="PANTHER" id="PTHR32089:SF112">
    <property type="entry name" value="LYSOZYME-LIKE PROTEIN-RELATED"/>
    <property type="match status" value="1"/>
</dbReference>
<name>A0ABY5ALB2_9CYAN</name>
<evidence type="ECO:0000256" key="1">
    <source>
        <dbReference type="ARBA" id="ARBA00023224"/>
    </source>
</evidence>
<sequence>MFSLKQQRIRTWIIGGYAVPIVLSLLSFVMVWNNVRTLQQEAEQVEEFIENDRIVDRLELNAQVLSRTLRGYLLEPSAISVNTYNEARQNFYADVPLLRERLRGRPELEQLEDMVEAIDQLVETHRGIFLQVEAGDRDGAIESWSQLRGRAQAEEIQALFTDFSEREKSLVLESQVAQQESLEVLIVTTITFTVLTLGLSGLVGWWVISRITRQMNDAASSVASSSMEIAATMEQQERTASQQAASVNETTTTMDELGASARQVMTQAESATGSANQVLSQADNGTRAVEETLQTMYSLKDRVSAIAQQILRLSEQTNQIGNISNLVSDLANQTNMLALNAAVEAVRAGEHGKGFSVVASEIRKLADQSKKSAEKINTLVEDIQNAINTTVMVTDEGTKSVESGVQVSQNTSHAFAGVREGINQVVMSNQQITLTLKQQVNAVEQVIEAMTVLNVAAQETATGITQVKEGTQRLNQAAVSLKDLV</sequence>
<dbReference type="PANTHER" id="PTHR32089">
    <property type="entry name" value="METHYL-ACCEPTING CHEMOTAXIS PROTEIN MCPB"/>
    <property type="match status" value="1"/>
</dbReference>
<keyword evidence="3" id="KW-0472">Membrane</keyword>
<evidence type="ECO:0000256" key="3">
    <source>
        <dbReference type="SAM" id="Phobius"/>
    </source>
</evidence>
<feature type="transmembrane region" description="Helical" evidence="3">
    <location>
        <begin position="12"/>
        <end position="32"/>
    </location>
</feature>
<protein>
    <submittedName>
        <fullName evidence="5">Methyl-accepting chemotaxis protein</fullName>
    </submittedName>
</protein>
<feature type="domain" description="Methyl-accepting transducer" evidence="4">
    <location>
        <begin position="218"/>
        <end position="454"/>
    </location>
</feature>
<evidence type="ECO:0000313" key="5">
    <source>
        <dbReference type="EMBL" id="USR89997.1"/>
    </source>
</evidence>
<keyword evidence="3" id="KW-0812">Transmembrane</keyword>
<keyword evidence="6" id="KW-1185">Reference proteome</keyword>
<dbReference type="Pfam" id="PF05227">
    <property type="entry name" value="CHASE3"/>
    <property type="match status" value="1"/>
</dbReference>
<evidence type="ECO:0000259" key="4">
    <source>
        <dbReference type="PROSITE" id="PS50111"/>
    </source>
</evidence>
<dbReference type="SMART" id="SM00283">
    <property type="entry name" value="MA"/>
    <property type="match status" value="1"/>
</dbReference>
<gene>
    <name evidence="5" type="ORF">NEA10_14195</name>
</gene>
<evidence type="ECO:0000256" key="2">
    <source>
        <dbReference type="PROSITE-ProRule" id="PRU00284"/>
    </source>
</evidence>
<dbReference type="EMBL" id="CP098611">
    <property type="protein sequence ID" value="USR89997.1"/>
    <property type="molecule type" value="Genomic_DNA"/>
</dbReference>
<dbReference type="Pfam" id="PF00015">
    <property type="entry name" value="MCPsignal"/>
    <property type="match status" value="1"/>
</dbReference>
<organism evidence="5 6">
    <name type="scientific">Phormidium yuhuli AB48</name>
    <dbReference type="NCBI Taxonomy" id="2940671"/>
    <lineage>
        <taxon>Bacteria</taxon>
        <taxon>Bacillati</taxon>
        <taxon>Cyanobacteriota</taxon>
        <taxon>Cyanophyceae</taxon>
        <taxon>Oscillatoriophycideae</taxon>
        <taxon>Oscillatoriales</taxon>
        <taxon>Oscillatoriaceae</taxon>
        <taxon>Phormidium</taxon>
        <taxon>Phormidium yuhuli</taxon>
    </lineage>
</organism>
<dbReference type="InterPro" id="IPR007891">
    <property type="entry name" value="CHASE3"/>
</dbReference>
<dbReference type="InterPro" id="IPR004089">
    <property type="entry name" value="MCPsignal_dom"/>
</dbReference>
<keyword evidence="1 2" id="KW-0807">Transducer</keyword>
<feature type="transmembrane region" description="Helical" evidence="3">
    <location>
        <begin position="184"/>
        <end position="208"/>
    </location>
</feature>
<evidence type="ECO:0000313" key="6">
    <source>
        <dbReference type="Proteomes" id="UP001056708"/>
    </source>
</evidence>
<accession>A0ABY5ALB2</accession>
<dbReference type="Gene3D" id="1.10.287.950">
    <property type="entry name" value="Methyl-accepting chemotaxis protein"/>
    <property type="match status" value="1"/>
</dbReference>
<dbReference type="SUPFAM" id="SSF58104">
    <property type="entry name" value="Methyl-accepting chemotaxis protein (MCP) signaling domain"/>
    <property type="match status" value="1"/>
</dbReference>
<dbReference type="RefSeq" id="WP_252661513.1">
    <property type="nucleotide sequence ID" value="NZ_CP098611.1"/>
</dbReference>
<reference evidence="5" key="1">
    <citation type="submission" date="2022-06" db="EMBL/GenBank/DDBJ databases">
        <title>Genome sequence of Phormidium yuhuli AB48 isolated from an industrial photobioreactor environment.</title>
        <authorList>
            <person name="Qiu Y."/>
            <person name="Noonan A.J.C."/>
            <person name="Dofher K."/>
            <person name="Koch M."/>
            <person name="Kieft B."/>
            <person name="Lin X."/>
            <person name="Ziels R.M."/>
            <person name="Hallam S.J."/>
        </authorList>
    </citation>
    <scope>NUCLEOTIDE SEQUENCE</scope>
    <source>
        <strain evidence="5">AB48</strain>
    </source>
</reference>